<organism evidence="2 3">
    <name type="scientific">Uruburuella testudinis</name>
    <dbReference type="NCBI Taxonomy" id="1282863"/>
    <lineage>
        <taxon>Bacteria</taxon>
        <taxon>Pseudomonadati</taxon>
        <taxon>Pseudomonadota</taxon>
        <taxon>Betaproteobacteria</taxon>
        <taxon>Neisseriales</taxon>
        <taxon>Neisseriaceae</taxon>
        <taxon>Uruburuella</taxon>
    </lineage>
</organism>
<dbReference type="PANTHER" id="PTHR14289:SF16">
    <property type="entry name" value="POLYMERASE DELTA-INTERACTING PROTEIN 2"/>
    <property type="match status" value="1"/>
</dbReference>
<proteinExistence type="predicted"/>
<evidence type="ECO:0000313" key="3">
    <source>
        <dbReference type="Proteomes" id="UP000829817"/>
    </source>
</evidence>
<dbReference type="PROSITE" id="PS51087">
    <property type="entry name" value="APAG"/>
    <property type="match status" value="1"/>
</dbReference>
<dbReference type="NCBIfam" id="NF003967">
    <property type="entry name" value="PRK05461.1"/>
    <property type="match status" value="1"/>
</dbReference>
<dbReference type="Gene3D" id="2.60.40.1470">
    <property type="entry name" value="ApaG domain"/>
    <property type="match status" value="1"/>
</dbReference>
<accession>A0ABY4DTT1</accession>
<dbReference type="EMBL" id="CP091508">
    <property type="protein sequence ID" value="UOO82445.1"/>
    <property type="molecule type" value="Genomic_DNA"/>
</dbReference>
<evidence type="ECO:0000259" key="1">
    <source>
        <dbReference type="PROSITE" id="PS51087"/>
    </source>
</evidence>
<dbReference type="SUPFAM" id="SSF110069">
    <property type="entry name" value="ApaG-like"/>
    <property type="match status" value="1"/>
</dbReference>
<keyword evidence="3" id="KW-1185">Reference proteome</keyword>
<evidence type="ECO:0000313" key="2">
    <source>
        <dbReference type="EMBL" id="UOO82445.1"/>
    </source>
</evidence>
<protein>
    <submittedName>
        <fullName evidence="2">Co2+/Mg2+ efflux protein ApaG</fullName>
    </submittedName>
</protein>
<dbReference type="RefSeq" id="WP_244786157.1">
    <property type="nucleotide sequence ID" value="NZ_CP091508.1"/>
</dbReference>
<feature type="domain" description="ApaG" evidence="1">
    <location>
        <begin position="1"/>
        <end position="122"/>
    </location>
</feature>
<dbReference type="Proteomes" id="UP000829817">
    <property type="component" value="Chromosome"/>
</dbReference>
<gene>
    <name evidence="2" type="primary">apaG</name>
    <name evidence="2" type="ORF">LVJ83_02930</name>
</gene>
<dbReference type="InterPro" id="IPR036767">
    <property type="entry name" value="ApaG_sf"/>
</dbReference>
<dbReference type="Pfam" id="PF04379">
    <property type="entry name" value="DUF525"/>
    <property type="match status" value="1"/>
</dbReference>
<name>A0ABY4DTT1_9NEIS</name>
<dbReference type="PANTHER" id="PTHR14289">
    <property type="entry name" value="F-BOX ONLY PROTEIN 3"/>
    <property type="match status" value="1"/>
</dbReference>
<reference evidence="2 3" key="1">
    <citation type="journal article" date="2022" name="Res Sq">
        <title>Evolution of multicellular longitudinally dividing oral cavity symbionts (Neisseriaceae).</title>
        <authorList>
            <person name="Nyongesa S."/>
            <person name="Weber P."/>
            <person name="Bernet E."/>
            <person name="Pullido F."/>
            <person name="Nieckarz M."/>
            <person name="Delaby M."/>
            <person name="Nieves C."/>
            <person name="Viehboeck T."/>
            <person name="Krause N."/>
            <person name="Rivera-Millot A."/>
            <person name="Nakamura A."/>
            <person name="Vischer N."/>
            <person name="VanNieuwenhze M."/>
            <person name="Brun Y."/>
            <person name="Cava F."/>
            <person name="Bulgheresi S."/>
            <person name="Veyrier F."/>
        </authorList>
    </citation>
    <scope>NUCLEOTIDE SEQUENCE [LARGE SCALE GENOMIC DNA]</scope>
    <source>
        <strain evidence="2 3">CCUG 63373m</strain>
    </source>
</reference>
<sequence>MNEIEIQVQPNYLAEQSNVMNDKYVFSYHITIRNRSHDIVTLRKRHWEITDAHGDVESVSGVGVVGEQPVLYPGDDYEYNSGAHLSTPWGCMEGYYEFEDSYGERFSVPVPRFDLKADITVQ</sequence>
<dbReference type="InterPro" id="IPR007474">
    <property type="entry name" value="ApaG_domain"/>
</dbReference>